<reference evidence="2" key="1">
    <citation type="submission" date="2009-08" db="EMBL/GenBank/DDBJ databases">
        <authorList>
            <person name="Gill J."/>
            <person name="Borman J."/>
            <person name="Shetty J."/>
            <person name="Hostetler J."/>
            <person name="Durkin S."/>
            <person name="Montgomery B."/>
        </authorList>
    </citation>
    <scope>NUCLEOTIDE SEQUENCE</scope>
    <source>
        <strain evidence="2">CDC19</strain>
        <plasmid evidence="2">SAP024A</plasmid>
    </source>
</reference>
<evidence type="ECO:0000313" key="2">
    <source>
        <dbReference type="EMBL" id="ADA62603.1"/>
    </source>
</evidence>
<proteinExistence type="predicted"/>
<gene>
    <name evidence="2" type="ORF">SAP024A_038</name>
</gene>
<sequence>MSDLQSFIKIVWFIICGILIIILGSNDKLIGVFLIVFLGIIGFRMIEYFCNKKV</sequence>
<geneLocation type="plasmid" evidence="2">
    <name>SAP024A</name>
</geneLocation>
<feature type="transmembrane region" description="Helical" evidence="1">
    <location>
        <begin position="7"/>
        <end position="24"/>
    </location>
</feature>
<reference evidence="2" key="2">
    <citation type="submission" date="2009-12" db="EMBL/GenBank/DDBJ databases">
        <authorList>
            <person name="Summers A.O."/>
            <person name="Shearer J."/>
            <person name="Wireman J."/>
        </authorList>
    </citation>
    <scope>NUCLEOTIDE SEQUENCE</scope>
    <source>
        <strain evidence="2">CDC19</strain>
        <plasmid evidence="2">SAP024A</plasmid>
    </source>
</reference>
<keyword evidence="1" id="KW-0472">Membrane</keyword>
<evidence type="ECO:0000256" key="1">
    <source>
        <dbReference type="SAM" id="Phobius"/>
    </source>
</evidence>
<keyword evidence="1" id="KW-1133">Transmembrane helix</keyword>
<dbReference type="EMBL" id="GQ900469">
    <property type="protein sequence ID" value="ADA62603.1"/>
    <property type="molecule type" value="Genomic_DNA"/>
</dbReference>
<feature type="transmembrane region" description="Helical" evidence="1">
    <location>
        <begin position="30"/>
        <end position="50"/>
    </location>
</feature>
<organism evidence="2">
    <name type="scientific">Staphylococcus epidermidis</name>
    <dbReference type="NCBI Taxonomy" id="1282"/>
    <lineage>
        <taxon>Bacteria</taxon>
        <taxon>Bacillati</taxon>
        <taxon>Bacillota</taxon>
        <taxon>Bacilli</taxon>
        <taxon>Bacillales</taxon>
        <taxon>Staphylococcaceae</taxon>
        <taxon>Staphylococcus</taxon>
    </lineage>
</organism>
<keyword evidence="1" id="KW-0812">Transmembrane</keyword>
<dbReference type="AlphaFoldDB" id="D2JCZ0"/>
<keyword evidence="2" id="KW-0614">Plasmid</keyword>
<protein>
    <submittedName>
        <fullName evidence="2">Uncharacterized protein</fullName>
    </submittedName>
</protein>
<accession>D2JCZ0</accession>
<name>D2JCZ0_STAEP</name>